<comment type="caution">
    <text evidence="1">The sequence shown here is derived from an EMBL/GenBank/DDBJ whole genome shotgun (WGS) entry which is preliminary data.</text>
</comment>
<dbReference type="Proteomes" id="UP001478817">
    <property type="component" value="Unassembled WGS sequence"/>
</dbReference>
<accession>A0ABV1IGI1</accession>
<protein>
    <recommendedName>
        <fullName evidence="3">ATPase AAA-type core domain-containing protein</fullName>
    </recommendedName>
</protein>
<dbReference type="EMBL" id="JBBNGS010000003">
    <property type="protein sequence ID" value="MEQ2637141.1"/>
    <property type="molecule type" value="Genomic_DNA"/>
</dbReference>
<evidence type="ECO:0000313" key="1">
    <source>
        <dbReference type="EMBL" id="MEQ2637141.1"/>
    </source>
</evidence>
<gene>
    <name evidence="1" type="ORF">AAAT05_02075</name>
</gene>
<evidence type="ECO:0008006" key="3">
    <source>
        <dbReference type="Google" id="ProtNLM"/>
    </source>
</evidence>
<dbReference type="SUPFAM" id="SSF52540">
    <property type="entry name" value="P-loop containing nucleoside triphosphate hydrolases"/>
    <property type="match status" value="1"/>
</dbReference>
<dbReference type="RefSeq" id="WP_349181547.1">
    <property type="nucleotide sequence ID" value="NZ_JBBNGS010000003.1"/>
</dbReference>
<sequence>MRLLKVRVDGVELFRNQRLEIDFVATDRVPKDEEGNIADVTKLPKGSSLYTQNVMGIVGVNASGKTTALNVVRFVLGYMSGTYAIRRFATSSDRLGKLGDTFSVACVFYEEGKFYLIESRLRRVDDDLGSSRLRDASMTEAYVFDDEWLWSCSLPPIRVTRGLVTDIEAFKRASELVLVRNGSPDDERALDQRRRTFLGDSMSIVSIVTGRKSIPLEFPDRALPLISMPTPVLQAFDPSIEYLNWNVENQVFHLKFKNEAGERVVSDSVAASILSNGTILGAELVDRAISALKSGGYLIVDEIETGLNRSLVGTVIGLFASPVTNPHGATLLFSTHYSELLDALQRKDNVYVLVRDNAFKTEVVKYSDRIERIENKKSDVIINNVIKGSMPKYPDVQAMRNYVCEHVNG</sequence>
<proteinExistence type="predicted"/>
<dbReference type="InterPro" id="IPR027417">
    <property type="entry name" value="P-loop_NTPase"/>
</dbReference>
<dbReference type="Gene3D" id="3.40.50.300">
    <property type="entry name" value="P-loop containing nucleotide triphosphate hydrolases"/>
    <property type="match status" value="1"/>
</dbReference>
<keyword evidence="2" id="KW-1185">Reference proteome</keyword>
<name>A0ABV1IGI1_9ACTN</name>
<organism evidence="1 2">
    <name type="scientific">Paratractidigestivibacter faecalis</name>
    <dbReference type="NCBI Taxonomy" id="2292441"/>
    <lineage>
        <taxon>Bacteria</taxon>
        <taxon>Bacillati</taxon>
        <taxon>Actinomycetota</taxon>
        <taxon>Coriobacteriia</taxon>
        <taxon>Coriobacteriales</taxon>
        <taxon>Atopobiaceae</taxon>
        <taxon>Paratractidigestivibacter</taxon>
    </lineage>
</organism>
<evidence type="ECO:0000313" key="2">
    <source>
        <dbReference type="Proteomes" id="UP001478817"/>
    </source>
</evidence>
<reference evidence="1 2" key="1">
    <citation type="submission" date="2024-04" db="EMBL/GenBank/DDBJ databases">
        <title>Human intestinal bacterial collection.</title>
        <authorList>
            <person name="Pauvert C."/>
            <person name="Hitch T.C.A."/>
            <person name="Clavel T."/>
        </authorList>
    </citation>
    <scope>NUCLEOTIDE SEQUENCE [LARGE SCALE GENOMIC DNA]</scope>
    <source>
        <strain evidence="1 2">CLA-AA-H197</strain>
    </source>
</reference>